<proteinExistence type="predicted"/>
<evidence type="ECO:0008006" key="5">
    <source>
        <dbReference type="Google" id="ProtNLM"/>
    </source>
</evidence>
<evidence type="ECO:0000313" key="4">
    <source>
        <dbReference type="Proteomes" id="UP001596163"/>
    </source>
</evidence>
<feature type="compositionally biased region" description="Basic and acidic residues" evidence="1">
    <location>
        <begin position="1"/>
        <end position="19"/>
    </location>
</feature>
<evidence type="ECO:0000256" key="2">
    <source>
        <dbReference type="SAM" id="Phobius"/>
    </source>
</evidence>
<feature type="compositionally biased region" description="Polar residues" evidence="1">
    <location>
        <begin position="177"/>
        <end position="192"/>
    </location>
</feature>
<dbReference type="EMBL" id="JBHSKS010000003">
    <property type="protein sequence ID" value="MFC5191029.1"/>
    <property type="molecule type" value="Genomic_DNA"/>
</dbReference>
<keyword evidence="2" id="KW-1133">Transmembrane helix</keyword>
<feature type="region of interest" description="Disordered" evidence="1">
    <location>
        <begin position="175"/>
        <end position="194"/>
    </location>
</feature>
<keyword evidence="4" id="KW-1185">Reference proteome</keyword>
<comment type="caution">
    <text evidence="3">The sequence shown here is derived from an EMBL/GenBank/DDBJ whole genome shotgun (WGS) entry which is preliminary data.</text>
</comment>
<reference evidence="4" key="1">
    <citation type="journal article" date="2019" name="Int. J. Syst. Evol. Microbiol.">
        <title>The Global Catalogue of Microorganisms (GCM) 10K type strain sequencing project: providing services to taxonomists for standard genome sequencing and annotation.</title>
        <authorList>
            <consortium name="The Broad Institute Genomics Platform"/>
            <consortium name="The Broad Institute Genome Sequencing Center for Infectious Disease"/>
            <person name="Wu L."/>
            <person name="Ma J."/>
        </authorList>
    </citation>
    <scope>NUCLEOTIDE SEQUENCE [LARGE SCALE GENOMIC DNA]</scope>
    <source>
        <strain evidence="4">CGMCC 1.7030</strain>
    </source>
</reference>
<protein>
    <recommendedName>
        <fullName evidence="5">Outer membrane protein beta-barrel domain-containing protein</fullName>
    </recommendedName>
</protein>
<keyword evidence="2" id="KW-0472">Membrane</keyword>
<dbReference type="Proteomes" id="UP001596163">
    <property type="component" value="Unassembled WGS sequence"/>
</dbReference>
<feature type="transmembrane region" description="Helical" evidence="2">
    <location>
        <begin position="45"/>
        <end position="67"/>
    </location>
</feature>
<dbReference type="RefSeq" id="WP_377912695.1">
    <property type="nucleotide sequence ID" value="NZ_JBHSKS010000003.1"/>
</dbReference>
<feature type="region of interest" description="Disordered" evidence="1">
    <location>
        <begin position="139"/>
        <end position="164"/>
    </location>
</feature>
<gene>
    <name evidence="3" type="ORF">ACFPIK_04575</name>
</gene>
<feature type="region of interest" description="Disordered" evidence="1">
    <location>
        <begin position="1"/>
        <end position="27"/>
    </location>
</feature>
<accession>A0ABW0BU16</accession>
<feature type="compositionally biased region" description="Low complexity" evidence="1">
    <location>
        <begin position="142"/>
        <end position="151"/>
    </location>
</feature>
<keyword evidence="2" id="KW-0812">Transmembrane</keyword>
<organism evidence="3 4">
    <name type="scientific">Algoriphagus aquatilis</name>
    <dbReference type="NCBI Taxonomy" id="490186"/>
    <lineage>
        <taxon>Bacteria</taxon>
        <taxon>Pseudomonadati</taxon>
        <taxon>Bacteroidota</taxon>
        <taxon>Cytophagia</taxon>
        <taxon>Cytophagales</taxon>
        <taxon>Cyclobacteriaceae</taxon>
        <taxon>Algoriphagus</taxon>
    </lineage>
</organism>
<evidence type="ECO:0000313" key="3">
    <source>
        <dbReference type="EMBL" id="MFC5191029.1"/>
    </source>
</evidence>
<name>A0ABW0BU16_9BACT</name>
<evidence type="ECO:0000256" key="1">
    <source>
        <dbReference type="SAM" id="MobiDB-lite"/>
    </source>
</evidence>
<sequence>MQEDNWSKRLAESLRKQQEDSPLPYEPGAWEAFDKRRKKGVISPLYYWMSGVAASIALVFMIGYGLLSPEEKADQIASSQEPIEQLPSEIPSLETEKVQPEKVDASSSELLADVTKPLPSFKAKAGNATSEKVISKEKVQIASSKPSSSASTTEQMETIASERVNPPLVVLEEKVVSEQQSGSQPETKSPLVSMTEEEAKAKLMAQIGEELREETGKERRVSSVILGFGPGFGSSTQNNVATSGSNLGLGVAYDMNLGKKLALGSGLGLNYLNQSSQSQDYAQVAGFASAVQETQQVQQVQVDIPLYVRYPVTRDNSISLQAGFSNLITFNQEAEQVVSFTRQVYVADAMNVSANASTLKTEQLSLASDLIVPSQRFFPLATANLGVNIRVYESPKTSYLVMPFYNYPIQDISGTGQNPGVVGAAFKVRFGANKK</sequence>